<organism evidence="1 2">
    <name type="scientific">Streptomyces luteolus</name>
    <dbReference type="NCBI Taxonomy" id="3043615"/>
    <lineage>
        <taxon>Bacteria</taxon>
        <taxon>Bacillati</taxon>
        <taxon>Actinomycetota</taxon>
        <taxon>Actinomycetes</taxon>
        <taxon>Kitasatosporales</taxon>
        <taxon>Streptomycetaceae</taxon>
        <taxon>Streptomyces</taxon>
    </lineage>
</organism>
<keyword evidence="2" id="KW-1185">Reference proteome</keyword>
<name>A0ABT6SYK7_9ACTN</name>
<comment type="caution">
    <text evidence="1">The sequence shown here is derived from an EMBL/GenBank/DDBJ whole genome shotgun (WGS) entry which is preliminary data.</text>
</comment>
<reference evidence="1 2" key="1">
    <citation type="submission" date="2023-05" db="EMBL/GenBank/DDBJ databases">
        <title>Draft genome sequence of Streptomyces sp. B-S-A12 isolated from a cave soil in Thailand.</title>
        <authorList>
            <person name="Chamroensaksri N."/>
            <person name="Muangham S."/>
        </authorList>
    </citation>
    <scope>NUCLEOTIDE SEQUENCE [LARGE SCALE GENOMIC DNA]</scope>
    <source>
        <strain evidence="1 2">B-S-A12</strain>
    </source>
</reference>
<protein>
    <submittedName>
        <fullName evidence="1">Uncharacterized protein</fullName>
    </submittedName>
</protein>
<proteinExistence type="predicted"/>
<evidence type="ECO:0000313" key="2">
    <source>
        <dbReference type="Proteomes" id="UP001237105"/>
    </source>
</evidence>
<dbReference type="EMBL" id="JASCIS010000018">
    <property type="protein sequence ID" value="MDI3420674.1"/>
    <property type="molecule type" value="Genomic_DNA"/>
</dbReference>
<sequence>MGGGVAAQQIRVAGPMVGGADRGGVEVAQRRSSRGVLQEAAVGGGLGGFEEEDQGVGVVVCVGAVGVALAVENVQYVPLDWIVHVGHLISGECPEPGTQSAVGVSRRDGFGISGDHVAAEGGHVAG</sequence>
<dbReference type="Proteomes" id="UP001237105">
    <property type="component" value="Unassembled WGS sequence"/>
</dbReference>
<evidence type="ECO:0000313" key="1">
    <source>
        <dbReference type="EMBL" id="MDI3420674.1"/>
    </source>
</evidence>
<dbReference type="RefSeq" id="WP_282536546.1">
    <property type="nucleotide sequence ID" value="NZ_JASCIS010000018.1"/>
</dbReference>
<gene>
    <name evidence="1" type="ORF">QIT00_19300</name>
</gene>
<accession>A0ABT6SYK7</accession>